<dbReference type="Proteomes" id="UP001595075">
    <property type="component" value="Unassembled WGS sequence"/>
</dbReference>
<dbReference type="PANTHER" id="PTHR10655">
    <property type="entry name" value="LYSOPHOSPHOLIPASE-RELATED"/>
    <property type="match status" value="1"/>
</dbReference>
<comment type="similarity">
    <text evidence="1">Belongs to the AB hydrolase superfamily. AB hydrolase 2 family.</text>
</comment>
<gene>
    <name evidence="3" type="ORF">VTL71DRAFT_7141</name>
</gene>
<dbReference type="InterPro" id="IPR050565">
    <property type="entry name" value="LYPA1-2/EST-like"/>
</dbReference>
<organism evidence="3 4">
    <name type="scientific">Oculimacula yallundae</name>
    <dbReference type="NCBI Taxonomy" id="86028"/>
    <lineage>
        <taxon>Eukaryota</taxon>
        <taxon>Fungi</taxon>
        <taxon>Dikarya</taxon>
        <taxon>Ascomycota</taxon>
        <taxon>Pezizomycotina</taxon>
        <taxon>Leotiomycetes</taxon>
        <taxon>Helotiales</taxon>
        <taxon>Ploettnerulaceae</taxon>
        <taxon>Oculimacula</taxon>
    </lineage>
</organism>
<evidence type="ECO:0000259" key="2">
    <source>
        <dbReference type="Pfam" id="PF02230"/>
    </source>
</evidence>
<sequence length="278" mass="31467">MVTHPYTLLPCSTEHTHTIVLLHPHDRFAPAFGSDILVTQASDGRTLRELFPSWKWIFPAATTKYCPLANAQRPLWFQRWSAGIPPPTLVEIEGLAESIREILFIIRKEAKLVPLKRIILGGVSHGCVTAMFAMLFGGTKLGGFVGYGGWLPNRNKFLEIVENKGTIMVDEILMVGELRKMLLLDSPRQDIERLGYNPMSLMDLSLEPLLEHRLTHTPVFMAHSKQDIVAPVDLGQEAYSALRTIGFLAVWKRYQGGGNWIKEPQRVDDLVNFLRKRQ</sequence>
<dbReference type="InterPro" id="IPR003140">
    <property type="entry name" value="PLipase/COase/thioEstase"/>
</dbReference>
<dbReference type="SUPFAM" id="SSF53474">
    <property type="entry name" value="alpha/beta-Hydrolases"/>
    <property type="match status" value="1"/>
</dbReference>
<dbReference type="PANTHER" id="PTHR10655:SF63">
    <property type="entry name" value="PHOSPHOLIPASE_CARBOXYLESTERASE_THIOESTERASE DOMAIN-CONTAINING PROTEIN"/>
    <property type="match status" value="1"/>
</dbReference>
<reference evidence="3 4" key="1">
    <citation type="journal article" date="2024" name="Commun. Biol.">
        <title>Comparative genomic analysis of thermophilic fungi reveals convergent evolutionary adaptations and gene losses.</title>
        <authorList>
            <person name="Steindorff A.S."/>
            <person name="Aguilar-Pontes M.V."/>
            <person name="Robinson A.J."/>
            <person name="Andreopoulos B."/>
            <person name="LaButti K."/>
            <person name="Kuo A."/>
            <person name="Mondo S."/>
            <person name="Riley R."/>
            <person name="Otillar R."/>
            <person name="Haridas S."/>
            <person name="Lipzen A."/>
            <person name="Grimwood J."/>
            <person name="Schmutz J."/>
            <person name="Clum A."/>
            <person name="Reid I.D."/>
            <person name="Moisan M.C."/>
            <person name="Butler G."/>
            <person name="Nguyen T.T.M."/>
            <person name="Dewar K."/>
            <person name="Conant G."/>
            <person name="Drula E."/>
            <person name="Henrissat B."/>
            <person name="Hansel C."/>
            <person name="Singer S."/>
            <person name="Hutchinson M.I."/>
            <person name="de Vries R.P."/>
            <person name="Natvig D.O."/>
            <person name="Powell A.J."/>
            <person name="Tsang A."/>
            <person name="Grigoriev I.V."/>
        </authorList>
    </citation>
    <scope>NUCLEOTIDE SEQUENCE [LARGE SCALE GENOMIC DNA]</scope>
    <source>
        <strain evidence="3 4">CBS 494.80</strain>
    </source>
</reference>
<comment type="caution">
    <text evidence="3">The sequence shown here is derived from an EMBL/GenBank/DDBJ whole genome shotgun (WGS) entry which is preliminary data.</text>
</comment>
<evidence type="ECO:0000313" key="4">
    <source>
        <dbReference type="Proteomes" id="UP001595075"/>
    </source>
</evidence>
<dbReference type="EMBL" id="JAZHXI010000018">
    <property type="protein sequence ID" value="KAL2061763.1"/>
    <property type="molecule type" value="Genomic_DNA"/>
</dbReference>
<evidence type="ECO:0000256" key="1">
    <source>
        <dbReference type="ARBA" id="ARBA00006499"/>
    </source>
</evidence>
<protein>
    <recommendedName>
        <fullName evidence="2">Phospholipase/carboxylesterase/thioesterase domain-containing protein</fullName>
    </recommendedName>
</protein>
<dbReference type="Gene3D" id="3.40.50.1820">
    <property type="entry name" value="alpha/beta hydrolase"/>
    <property type="match status" value="1"/>
</dbReference>
<keyword evidence="4" id="KW-1185">Reference proteome</keyword>
<feature type="domain" description="Phospholipase/carboxylesterase/thioesterase" evidence="2">
    <location>
        <begin position="51"/>
        <end position="159"/>
    </location>
</feature>
<proteinExistence type="inferred from homology"/>
<dbReference type="Pfam" id="PF02230">
    <property type="entry name" value="Abhydrolase_2"/>
    <property type="match status" value="1"/>
</dbReference>
<evidence type="ECO:0000313" key="3">
    <source>
        <dbReference type="EMBL" id="KAL2061763.1"/>
    </source>
</evidence>
<name>A0ABR4BYG3_9HELO</name>
<accession>A0ABR4BYG3</accession>
<dbReference type="InterPro" id="IPR029058">
    <property type="entry name" value="AB_hydrolase_fold"/>
</dbReference>